<dbReference type="PANTHER" id="PTHR24246:SF27">
    <property type="entry name" value="ADENOSINE RECEPTOR, ISOFORM A"/>
    <property type="match status" value="1"/>
</dbReference>
<keyword evidence="4 10" id="KW-1133">Transmembrane helix</keyword>
<dbReference type="AlphaFoldDB" id="A0AAN8QFA5"/>
<reference evidence="12 13" key="1">
    <citation type="submission" date="2024-01" db="EMBL/GenBank/DDBJ databases">
        <title>The genome of the rayed Mediterranean limpet Patella caerulea (Linnaeus, 1758).</title>
        <authorList>
            <person name="Anh-Thu Weber A."/>
            <person name="Halstead-Nussloch G."/>
        </authorList>
    </citation>
    <scope>NUCLEOTIDE SEQUENCE [LARGE SCALE GENOMIC DNA]</scope>
    <source>
        <strain evidence="12">AATW-2023a</strain>
        <tissue evidence="12">Whole specimen</tissue>
    </source>
</reference>
<feature type="domain" description="G-protein coupled receptors family 1 profile" evidence="11">
    <location>
        <begin position="35"/>
        <end position="179"/>
    </location>
</feature>
<evidence type="ECO:0000256" key="6">
    <source>
        <dbReference type="ARBA" id="ARBA00023136"/>
    </source>
</evidence>
<evidence type="ECO:0000256" key="9">
    <source>
        <dbReference type="ARBA" id="ARBA00023224"/>
    </source>
</evidence>
<keyword evidence="13" id="KW-1185">Reference proteome</keyword>
<keyword evidence="8" id="KW-0325">Glycoprotein</keyword>
<dbReference type="Proteomes" id="UP001347796">
    <property type="component" value="Unassembled WGS sequence"/>
</dbReference>
<dbReference type="GO" id="GO:0004930">
    <property type="term" value="F:G protein-coupled receptor activity"/>
    <property type="evidence" value="ECO:0007669"/>
    <property type="project" value="UniProtKB-KW"/>
</dbReference>
<evidence type="ECO:0000256" key="3">
    <source>
        <dbReference type="ARBA" id="ARBA00022692"/>
    </source>
</evidence>
<dbReference type="GO" id="GO:0005886">
    <property type="term" value="C:plasma membrane"/>
    <property type="evidence" value="ECO:0007669"/>
    <property type="project" value="UniProtKB-SubCell"/>
</dbReference>
<accession>A0AAN8QFA5</accession>
<evidence type="ECO:0000256" key="10">
    <source>
        <dbReference type="SAM" id="Phobius"/>
    </source>
</evidence>
<evidence type="ECO:0000256" key="4">
    <source>
        <dbReference type="ARBA" id="ARBA00022989"/>
    </source>
</evidence>
<keyword evidence="3 10" id="KW-0812">Transmembrane</keyword>
<gene>
    <name evidence="12" type="ORF">SNE40_003504</name>
</gene>
<keyword evidence="6 10" id="KW-0472">Membrane</keyword>
<comment type="subcellular location">
    <subcellularLocation>
        <location evidence="1">Cell membrane</location>
        <topology evidence="1">Multi-pass membrane protein</topology>
    </subcellularLocation>
</comment>
<protein>
    <recommendedName>
        <fullName evidence="11">G-protein coupled receptors family 1 profile domain-containing protein</fullName>
    </recommendedName>
</protein>
<proteinExistence type="predicted"/>
<dbReference type="InterPro" id="IPR000276">
    <property type="entry name" value="GPCR_Rhodpsn"/>
</dbReference>
<organism evidence="12 13">
    <name type="scientific">Patella caerulea</name>
    <name type="common">Rayed Mediterranean limpet</name>
    <dbReference type="NCBI Taxonomy" id="87958"/>
    <lineage>
        <taxon>Eukaryota</taxon>
        <taxon>Metazoa</taxon>
        <taxon>Spiralia</taxon>
        <taxon>Lophotrochozoa</taxon>
        <taxon>Mollusca</taxon>
        <taxon>Gastropoda</taxon>
        <taxon>Patellogastropoda</taxon>
        <taxon>Patelloidea</taxon>
        <taxon>Patellidae</taxon>
        <taxon>Patella</taxon>
    </lineage>
</organism>
<evidence type="ECO:0000259" key="11">
    <source>
        <dbReference type="PROSITE" id="PS50262"/>
    </source>
</evidence>
<dbReference type="EMBL" id="JAZGQO010000002">
    <property type="protein sequence ID" value="KAK6191931.1"/>
    <property type="molecule type" value="Genomic_DNA"/>
</dbReference>
<dbReference type="Pfam" id="PF00001">
    <property type="entry name" value="7tm_1"/>
    <property type="match status" value="1"/>
</dbReference>
<keyword evidence="5" id="KW-0297">G-protein coupled receptor</keyword>
<keyword evidence="2" id="KW-1003">Cell membrane</keyword>
<keyword evidence="7" id="KW-0675">Receptor</keyword>
<evidence type="ECO:0000256" key="5">
    <source>
        <dbReference type="ARBA" id="ARBA00023040"/>
    </source>
</evidence>
<evidence type="ECO:0000256" key="7">
    <source>
        <dbReference type="ARBA" id="ARBA00023170"/>
    </source>
</evidence>
<feature type="transmembrane region" description="Helical" evidence="10">
    <location>
        <begin position="20"/>
        <end position="44"/>
    </location>
</feature>
<sequence>MSTSCTDIKYPLPSGVELVAFPILYILLCLFICGGNILTIVAVWKNQLLRITPNMFVVSLAVADLMVGGLVIPMQICRYIPSISESLESSKWFCVIKFVIFSTSAVSSVFSMMAIAFDRALYIGYPFRYQTLSNPRLVITVGWLLSITLGMTHSYYNNWDSCKFCQPALFFKTEFQIYV</sequence>
<evidence type="ECO:0000256" key="8">
    <source>
        <dbReference type="ARBA" id="ARBA00023180"/>
    </source>
</evidence>
<dbReference type="PANTHER" id="PTHR24246">
    <property type="entry name" value="OLFACTORY RECEPTOR AND ADENOSINE RECEPTOR"/>
    <property type="match status" value="1"/>
</dbReference>
<feature type="transmembrane region" description="Helical" evidence="10">
    <location>
        <begin position="96"/>
        <end position="117"/>
    </location>
</feature>
<dbReference type="CDD" id="cd00637">
    <property type="entry name" value="7tm_classA_rhodopsin-like"/>
    <property type="match status" value="1"/>
</dbReference>
<evidence type="ECO:0000313" key="13">
    <source>
        <dbReference type="Proteomes" id="UP001347796"/>
    </source>
</evidence>
<dbReference type="Gene3D" id="1.20.1070.10">
    <property type="entry name" value="Rhodopsin 7-helix transmembrane proteins"/>
    <property type="match status" value="1"/>
</dbReference>
<feature type="transmembrane region" description="Helical" evidence="10">
    <location>
        <begin position="56"/>
        <end position="76"/>
    </location>
</feature>
<evidence type="ECO:0000313" key="12">
    <source>
        <dbReference type="EMBL" id="KAK6191931.1"/>
    </source>
</evidence>
<evidence type="ECO:0000256" key="2">
    <source>
        <dbReference type="ARBA" id="ARBA00022475"/>
    </source>
</evidence>
<dbReference type="InterPro" id="IPR017452">
    <property type="entry name" value="GPCR_Rhodpsn_7TM"/>
</dbReference>
<feature type="transmembrane region" description="Helical" evidence="10">
    <location>
        <begin position="137"/>
        <end position="156"/>
    </location>
</feature>
<comment type="caution">
    <text evidence="12">The sequence shown here is derived from an EMBL/GenBank/DDBJ whole genome shotgun (WGS) entry which is preliminary data.</text>
</comment>
<dbReference type="PRINTS" id="PR00237">
    <property type="entry name" value="GPCRRHODOPSN"/>
</dbReference>
<evidence type="ECO:0000256" key="1">
    <source>
        <dbReference type="ARBA" id="ARBA00004651"/>
    </source>
</evidence>
<dbReference type="SUPFAM" id="SSF81321">
    <property type="entry name" value="Family A G protein-coupled receptor-like"/>
    <property type="match status" value="1"/>
</dbReference>
<dbReference type="PROSITE" id="PS50262">
    <property type="entry name" value="G_PROTEIN_RECEP_F1_2"/>
    <property type="match status" value="1"/>
</dbReference>
<keyword evidence="9" id="KW-0807">Transducer</keyword>
<name>A0AAN8QFA5_PATCE</name>